<protein>
    <submittedName>
        <fullName evidence="3">Alpha/beta hydrolase</fullName>
    </submittedName>
</protein>
<feature type="compositionally biased region" description="Polar residues" evidence="1">
    <location>
        <begin position="1"/>
        <end position="12"/>
    </location>
</feature>
<evidence type="ECO:0000256" key="1">
    <source>
        <dbReference type="SAM" id="MobiDB-lite"/>
    </source>
</evidence>
<dbReference type="InterPro" id="IPR029058">
    <property type="entry name" value="AB_hydrolase_fold"/>
</dbReference>
<organism evidence="3 4">
    <name type="scientific">Streptomyces reniochalinae</name>
    <dbReference type="NCBI Taxonomy" id="2250578"/>
    <lineage>
        <taxon>Bacteria</taxon>
        <taxon>Bacillati</taxon>
        <taxon>Actinomycetota</taxon>
        <taxon>Actinomycetes</taxon>
        <taxon>Kitasatosporales</taxon>
        <taxon>Streptomycetaceae</taxon>
        <taxon>Streptomyces</taxon>
    </lineage>
</organism>
<name>A0A367EI33_9ACTN</name>
<dbReference type="AlphaFoldDB" id="A0A367EI33"/>
<dbReference type="OrthoDB" id="5902829at2"/>
<evidence type="ECO:0000313" key="3">
    <source>
        <dbReference type="EMBL" id="RCG17037.1"/>
    </source>
</evidence>
<dbReference type="PANTHER" id="PTHR43265">
    <property type="entry name" value="ESTERASE ESTD"/>
    <property type="match status" value="1"/>
</dbReference>
<dbReference type="Proteomes" id="UP000253507">
    <property type="component" value="Unassembled WGS sequence"/>
</dbReference>
<sequence>MPDTAMTVTANDGTDLAGSLTLPSGPGPHPAVLLLHGSGPLDREGNSKKLKTNLGGPVAEALAAAGIATLRYDRRGTGATPGDWRAWGFTDNCDDAIAAARALAAHPAVRSDAVAVIGHSEGALHAMALAARREVRAAVLLAGYARTGEEAVRWQARSLLSGMPAPVRLLRRPLGALGERALARIRRTRTDVARIAGMPLNARWMRENLAHDTRDDLAAIEVPVLAVTGAKDVQVDPGDLDEMRRVAPGGAVETHRVPDLTHLLRRDPGRHTVRSYGRLLSRPVDPDLLTLVTGWLTPRLDAPAGHEEPADACADRP</sequence>
<dbReference type="InterPro" id="IPR053145">
    <property type="entry name" value="AB_hydrolase_Est10"/>
</dbReference>
<comment type="caution">
    <text evidence="3">The sequence shown here is derived from an EMBL/GenBank/DDBJ whole genome shotgun (WGS) entry which is preliminary data.</text>
</comment>
<reference evidence="3 4" key="1">
    <citation type="submission" date="2018-06" db="EMBL/GenBank/DDBJ databases">
        <title>Streptomyces reniochalinae sp. nov. and Streptomyces diacarnus sp. nov. from marine sponges.</title>
        <authorList>
            <person name="Li L."/>
        </authorList>
    </citation>
    <scope>NUCLEOTIDE SEQUENCE [LARGE SCALE GENOMIC DNA]</scope>
    <source>
        <strain evidence="3 4">LHW50302</strain>
    </source>
</reference>
<accession>A0A367EI33</accession>
<dbReference type="Pfam" id="PF12146">
    <property type="entry name" value="Hydrolase_4"/>
    <property type="match status" value="1"/>
</dbReference>
<dbReference type="RefSeq" id="WP_114016732.1">
    <property type="nucleotide sequence ID" value="NZ_QOIM01000037.1"/>
</dbReference>
<keyword evidence="4" id="KW-1185">Reference proteome</keyword>
<feature type="region of interest" description="Disordered" evidence="1">
    <location>
        <begin position="1"/>
        <end position="29"/>
    </location>
</feature>
<evidence type="ECO:0000259" key="2">
    <source>
        <dbReference type="Pfam" id="PF12146"/>
    </source>
</evidence>
<dbReference type="GO" id="GO:0052689">
    <property type="term" value="F:carboxylic ester hydrolase activity"/>
    <property type="evidence" value="ECO:0007669"/>
    <property type="project" value="TreeGrafter"/>
</dbReference>
<proteinExistence type="predicted"/>
<dbReference type="InterPro" id="IPR022742">
    <property type="entry name" value="Hydrolase_4"/>
</dbReference>
<evidence type="ECO:0000313" key="4">
    <source>
        <dbReference type="Proteomes" id="UP000253507"/>
    </source>
</evidence>
<gene>
    <name evidence="3" type="ORF">DQ392_18435</name>
</gene>
<dbReference type="PANTHER" id="PTHR43265:SF1">
    <property type="entry name" value="ESTERASE ESTD"/>
    <property type="match status" value="1"/>
</dbReference>
<dbReference type="SUPFAM" id="SSF53474">
    <property type="entry name" value="alpha/beta-Hydrolases"/>
    <property type="match status" value="1"/>
</dbReference>
<feature type="domain" description="Serine aminopeptidase S33" evidence="2">
    <location>
        <begin position="58"/>
        <end position="268"/>
    </location>
</feature>
<dbReference type="EMBL" id="QOIM01000037">
    <property type="protein sequence ID" value="RCG17037.1"/>
    <property type="molecule type" value="Genomic_DNA"/>
</dbReference>
<keyword evidence="3" id="KW-0378">Hydrolase</keyword>
<dbReference type="Gene3D" id="3.40.50.1820">
    <property type="entry name" value="alpha/beta hydrolase"/>
    <property type="match status" value="1"/>
</dbReference>